<dbReference type="AlphaFoldDB" id="A0AA36CND4"/>
<proteinExistence type="predicted"/>
<dbReference type="EMBL" id="CATQJA010002595">
    <property type="protein sequence ID" value="CAJ0572289.1"/>
    <property type="molecule type" value="Genomic_DNA"/>
</dbReference>
<sequence length="105" mass="12117">MPRSLNNGTDLPSKNKKWDVTPSILGKIVAANGNRMLPPETLHNAFHTLMLQHLDDGVSREVKDQAYAAGLEKLEEWRQIMQEFLVDWGPISRRWRSTQEYQNIS</sequence>
<keyword evidence="2" id="KW-1185">Reference proteome</keyword>
<feature type="non-terminal residue" evidence="1">
    <location>
        <position position="105"/>
    </location>
</feature>
<gene>
    <name evidence="1" type="ORF">MSPICULIGERA_LOCUS10678</name>
</gene>
<evidence type="ECO:0000313" key="2">
    <source>
        <dbReference type="Proteomes" id="UP001177023"/>
    </source>
</evidence>
<organism evidence="1 2">
    <name type="scientific">Mesorhabditis spiculigera</name>
    <dbReference type="NCBI Taxonomy" id="96644"/>
    <lineage>
        <taxon>Eukaryota</taxon>
        <taxon>Metazoa</taxon>
        <taxon>Ecdysozoa</taxon>
        <taxon>Nematoda</taxon>
        <taxon>Chromadorea</taxon>
        <taxon>Rhabditida</taxon>
        <taxon>Rhabditina</taxon>
        <taxon>Rhabditomorpha</taxon>
        <taxon>Rhabditoidea</taxon>
        <taxon>Rhabditidae</taxon>
        <taxon>Mesorhabditinae</taxon>
        <taxon>Mesorhabditis</taxon>
    </lineage>
</organism>
<dbReference type="Proteomes" id="UP001177023">
    <property type="component" value="Unassembled WGS sequence"/>
</dbReference>
<comment type="caution">
    <text evidence="1">The sequence shown here is derived from an EMBL/GenBank/DDBJ whole genome shotgun (WGS) entry which is preliminary data.</text>
</comment>
<evidence type="ECO:0000313" key="1">
    <source>
        <dbReference type="EMBL" id="CAJ0572289.1"/>
    </source>
</evidence>
<protein>
    <submittedName>
        <fullName evidence="1">Uncharacterized protein</fullName>
    </submittedName>
</protein>
<accession>A0AA36CND4</accession>
<name>A0AA36CND4_9BILA</name>
<reference evidence="1" key="1">
    <citation type="submission" date="2023-06" db="EMBL/GenBank/DDBJ databases">
        <authorList>
            <person name="Delattre M."/>
        </authorList>
    </citation>
    <scope>NUCLEOTIDE SEQUENCE</scope>
    <source>
        <strain evidence="1">AF72</strain>
    </source>
</reference>